<dbReference type="Gene3D" id="3.40.710.10">
    <property type="entry name" value="DD-peptidase/beta-lactamase superfamily"/>
    <property type="match status" value="1"/>
</dbReference>
<accession>A0A2S3UM95</accession>
<dbReference type="OrthoDB" id="9814204at2"/>
<dbReference type="SUPFAM" id="SSF56601">
    <property type="entry name" value="beta-lactamase/transpeptidase-like"/>
    <property type="match status" value="1"/>
</dbReference>
<evidence type="ECO:0000313" key="3">
    <source>
        <dbReference type="Proteomes" id="UP000236959"/>
    </source>
</evidence>
<dbReference type="Pfam" id="PF00144">
    <property type="entry name" value="Beta-lactamase"/>
    <property type="match status" value="1"/>
</dbReference>
<dbReference type="InterPro" id="IPR012338">
    <property type="entry name" value="Beta-lactam/transpept-like"/>
</dbReference>
<dbReference type="AlphaFoldDB" id="A0A2S3UM95"/>
<proteinExistence type="predicted"/>
<feature type="domain" description="Beta-lactamase-related" evidence="1">
    <location>
        <begin position="44"/>
        <end position="329"/>
    </location>
</feature>
<dbReference type="InterPro" id="IPR001466">
    <property type="entry name" value="Beta-lactam-related"/>
</dbReference>
<evidence type="ECO:0000313" key="2">
    <source>
        <dbReference type="EMBL" id="POF28690.1"/>
    </source>
</evidence>
<organism evidence="2 3">
    <name type="scientific">Roseibium marinum</name>
    <dbReference type="NCBI Taxonomy" id="281252"/>
    <lineage>
        <taxon>Bacteria</taxon>
        <taxon>Pseudomonadati</taxon>
        <taxon>Pseudomonadota</taxon>
        <taxon>Alphaproteobacteria</taxon>
        <taxon>Hyphomicrobiales</taxon>
        <taxon>Stappiaceae</taxon>
        <taxon>Roseibium</taxon>
    </lineage>
</organism>
<dbReference type="PANTHER" id="PTHR43283">
    <property type="entry name" value="BETA-LACTAMASE-RELATED"/>
    <property type="match status" value="1"/>
</dbReference>
<dbReference type="PANTHER" id="PTHR43283:SF7">
    <property type="entry name" value="BETA-LACTAMASE-RELATED DOMAIN-CONTAINING PROTEIN"/>
    <property type="match status" value="1"/>
</dbReference>
<comment type="caution">
    <text evidence="2">The sequence shown here is derived from an EMBL/GenBank/DDBJ whole genome shotgun (WGS) entry which is preliminary data.</text>
</comment>
<evidence type="ECO:0000259" key="1">
    <source>
        <dbReference type="Pfam" id="PF00144"/>
    </source>
</evidence>
<reference evidence="2 3" key="1">
    <citation type="submission" date="2018-01" db="EMBL/GenBank/DDBJ databases">
        <title>Genomic Encyclopedia of Archaeal and Bacterial Type Strains, Phase II (KMG-II): from individual species to whole genera.</title>
        <authorList>
            <person name="Goeker M."/>
        </authorList>
    </citation>
    <scope>NUCLEOTIDE SEQUENCE [LARGE SCALE GENOMIC DNA]</scope>
    <source>
        <strain evidence="2 3">DSM 17023</strain>
    </source>
</reference>
<dbReference type="Proteomes" id="UP000236959">
    <property type="component" value="Unassembled WGS sequence"/>
</dbReference>
<keyword evidence="3" id="KW-1185">Reference proteome</keyword>
<dbReference type="InterPro" id="IPR050789">
    <property type="entry name" value="Diverse_Enzym_Activities"/>
</dbReference>
<sequence>MVSTNGLSLSSHVFAAERRGFDAAIGRKLCAGEEAGLLPHLHAVLAERGGETVLESYGTGADENWGAPLGEINFGAETLHDLRSVSKSIVSLLYGIALERGDVPRLDTPILELFPGHEDLAADPKRRSLTVEHALTMTLGMEWDESRPYTDPENSEIAMERAADRYRFILERPFVAEPGARWIYSGGATALVGEILQRGTGRKLPDFAHQVLFEPLGIQRFEWSAGEDGTHSPASGLRLSGPDLLKIGRLVLDNGIWKDHRVVPEAWITASLRPVIATGEGPDYGYFWFCGQAPVPALGGPTPWYAGFGNGGQRLWLCPTADIAAVIFSGNYNNWNAWIPPTRVWSEIILANLREA</sequence>
<protein>
    <submittedName>
        <fullName evidence="2">CubicO group peptidase (Beta-lactamase class C family)</fullName>
    </submittedName>
</protein>
<dbReference type="RefSeq" id="WP_103224731.1">
    <property type="nucleotide sequence ID" value="NZ_PPCN01000012.1"/>
</dbReference>
<name>A0A2S3UM95_9HYPH</name>
<dbReference type="EMBL" id="PPCN01000012">
    <property type="protein sequence ID" value="POF28690.1"/>
    <property type="molecule type" value="Genomic_DNA"/>
</dbReference>
<gene>
    <name evidence="2" type="ORF">CLV41_112104</name>
</gene>